<dbReference type="Proteomes" id="UP000789375">
    <property type="component" value="Unassembled WGS sequence"/>
</dbReference>
<feature type="non-terminal residue" evidence="2">
    <location>
        <position position="1"/>
    </location>
</feature>
<evidence type="ECO:0000256" key="1">
    <source>
        <dbReference type="SAM" id="MobiDB-lite"/>
    </source>
</evidence>
<organism evidence="2 3">
    <name type="scientific">Funneliformis mosseae</name>
    <name type="common">Endomycorrhizal fungus</name>
    <name type="synonym">Glomus mosseae</name>
    <dbReference type="NCBI Taxonomy" id="27381"/>
    <lineage>
        <taxon>Eukaryota</taxon>
        <taxon>Fungi</taxon>
        <taxon>Fungi incertae sedis</taxon>
        <taxon>Mucoromycota</taxon>
        <taxon>Glomeromycotina</taxon>
        <taxon>Glomeromycetes</taxon>
        <taxon>Glomerales</taxon>
        <taxon>Glomeraceae</taxon>
        <taxon>Funneliformis</taxon>
    </lineage>
</organism>
<protein>
    <submittedName>
        <fullName evidence="2">11923_t:CDS:1</fullName>
    </submittedName>
</protein>
<evidence type="ECO:0000313" key="2">
    <source>
        <dbReference type="EMBL" id="CAG8746744.1"/>
    </source>
</evidence>
<feature type="region of interest" description="Disordered" evidence="1">
    <location>
        <begin position="1"/>
        <end position="40"/>
    </location>
</feature>
<feature type="compositionally biased region" description="Polar residues" evidence="1">
    <location>
        <begin position="14"/>
        <end position="24"/>
    </location>
</feature>
<dbReference type="EMBL" id="CAJVPP010023204">
    <property type="protein sequence ID" value="CAG8746744.1"/>
    <property type="molecule type" value="Genomic_DNA"/>
</dbReference>
<evidence type="ECO:0000313" key="3">
    <source>
        <dbReference type="Proteomes" id="UP000789375"/>
    </source>
</evidence>
<feature type="non-terminal residue" evidence="2">
    <location>
        <position position="109"/>
    </location>
</feature>
<gene>
    <name evidence="2" type="ORF">FMOSSE_LOCUS16426</name>
</gene>
<sequence>LRTRNVIKPIPLTTPMNIEEGTSTSKDKKPRRKIPRTPSAVDQLASYNVAEDILNLPSSAKLGQWLKYPDQRRNLANALKRAIIKETNNVDLDNEYVNDNDDMPTTAIK</sequence>
<proteinExistence type="predicted"/>
<dbReference type="AlphaFoldDB" id="A0A9N9NPG8"/>
<accession>A0A9N9NPG8</accession>
<name>A0A9N9NPG8_FUNMO</name>
<reference evidence="2" key="1">
    <citation type="submission" date="2021-06" db="EMBL/GenBank/DDBJ databases">
        <authorList>
            <person name="Kallberg Y."/>
            <person name="Tangrot J."/>
            <person name="Rosling A."/>
        </authorList>
    </citation>
    <scope>NUCLEOTIDE SEQUENCE</scope>
    <source>
        <strain evidence="2">87-6 pot B 2015</strain>
    </source>
</reference>
<keyword evidence="3" id="KW-1185">Reference proteome</keyword>
<comment type="caution">
    <text evidence="2">The sequence shown here is derived from an EMBL/GenBank/DDBJ whole genome shotgun (WGS) entry which is preliminary data.</text>
</comment>